<keyword evidence="2" id="KW-1185">Reference proteome</keyword>
<evidence type="ECO:0000313" key="2">
    <source>
        <dbReference type="Proteomes" id="UP001549139"/>
    </source>
</evidence>
<accession>A0ABV2NZY1</accession>
<reference evidence="1 2" key="1">
    <citation type="submission" date="2024-06" db="EMBL/GenBank/DDBJ databases">
        <title>Sequencing the genomes of 1000 actinobacteria strains.</title>
        <authorList>
            <person name="Klenk H.-P."/>
        </authorList>
    </citation>
    <scope>NUCLEOTIDE SEQUENCE [LARGE SCALE GENOMIC DNA]</scope>
    <source>
        <strain evidence="1 2">DSM 44265</strain>
    </source>
</reference>
<protein>
    <submittedName>
        <fullName evidence="1">Uncharacterized protein</fullName>
    </submittedName>
</protein>
<organism evidence="1 2">
    <name type="scientific">Corynebacterium mucifaciens</name>
    <dbReference type="NCBI Taxonomy" id="57171"/>
    <lineage>
        <taxon>Bacteria</taxon>
        <taxon>Bacillati</taxon>
        <taxon>Actinomycetota</taxon>
        <taxon>Actinomycetes</taxon>
        <taxon>Mycobacteriales</taxon>
        <taxon>Corynebacteriaceae</taxon>
        <taxon>Corynebacterium</taxon>
    </lineage>
</organism>
<dbReference type="Proteomes" id="UP001549139">
    <property type="component" value="Unassembled WGS sequence"/>
</dbReference>
<evidence type="ECO:0000313" key="1">
    <source>
        <dbReference type="EMBL" id="MET3945139.1"/>
    </source>
</evidence>
<proteinExistence type="predicted"/>
<gene>
    <name evidence="1" type="ORF">JOF50_001938</name>
</gene>
<comment type="caution">
    <text evidence="1">The sequence shown here is derived from an EMBL/GenBank/DDBJ whole genome shotgun (WGS) entry which is preliminary data.</text>
</comment>
<dbReference type="EMBL" id="JBEPNZ010000001">
    <property type="protein sequence ID" value="MET3945139.1"/>
    <property type="molecule type" value="Genomic_DNA"/>
</dbReference>
<name>A0ABV2NZY1_9CORY</name>
<sequence>MYDLAHYGPLGPVANDAELAEVFSLIAKDLHGYAQAIDTEPREGAVREPSLIDELRPQLLLAFLPVPQCLCIFPVHPHAHSDAPAPAPVPNAFIFT</sequence>